<dbReference type="Gene3D" id="3.30.420.10">
    <property type="entry name" value="Ribonuclease H-like superfamily/Ribonuclease H"/>
    <property type="match status" value="1"/>
</dbReference>
<dbReference type="GO" id="GO:0003676">
    <property type="term" value="F:nucleic acid binding"/>
    <property type="evidence" value="ECO:0007669"/>
    <property type="project" value="InterPro"/>
</dbReference>
<dbReference type="OrthoDB" id="5841284at2759"/>
<dbReference type="PANTHER" id="PTHR47331">
    <property type="entry name" value="PHD-TYPE DOMAIN-CONTAINING PROTEIN"/>
    <property type="match status" value="1"/>
</dbReference>
<dbReference type="AlphaFoldDB" id="A0A368GQ77"/>
<comment type="caution">
    <text evidence="1">The sequence shown here is derived from an EMBL/GenBank/DDBJ whole genome shotgun (WGS) entry which is preliminary data.</text>
</comment>
<evidence type="ECO:0008006" key="3">
    <source>
        <dbReference type="Google" id="ProtNLM"/>
    </source>
</evidence>
<proteinExistence type="predicted"/>
<dbReference type="EMBL" id="JOJR01000107">
    <property type="protein sequence ID" value="RCN45210.1"/>
    <property type="molecule type" value="Genomic_DNA"/>
</dbReference>
<evidence type="ECO:0000313" key="2">
    <source>
        <dbReference type="Proteomes" id="UP000252519"/>
    </source>
</evidence>
<accession>A0A368GQ77</accession>
<dbReference type="InterPro" id="IPR012337">
    <property type="entry name" value="RNaseH-like_sf"/>
</dbReference>
<gene>
    <name evidence="1" type="ORF">ANCCAN_08783</name>
</gene>
<keyword evidence="2" id="KW-1185">Reference proteome</keyword>
<organism evidence="1 2">
    <name type="scientific">Ancylostoma caninum</name>
    <name type="common">Dog hookworm</name>
    <dbReference type="NCBI Taxonomy" id="29170"/>
    <lineage>
        <taxon>Eukaryota</taxon>
        <taxon>Metazoa</taxon>
        <taxon>Ecdysozoa</taxon>
        <taxon>Nematoda</taxon>
        <taxon>Chromadorea</taxon>
        <taxon>Rhabditida</taxon>
        <taxon>Rhabditina</taxon>
        <taxon>Rhabditomorpha</taxon>
        <taxon>Strongyloidea</taxon>
        <taxon>Ancylostomatidae</taxon>
        <taxon>Ancylostomatinae</taxon>
        <taxon>Ancylostoma</taxon>
    </lineage>
</organism>
<sequence length="122" mass="14099">MDFFGALQYRTNDNTITKYWMILLTCLNCRAVYVDVILDMTAKTVLHTLRRFIATIGCPTWIISDNAQLLKTVSQCYSSLPDPQIDDDIMDYCVNKRIQMKFIPSLSPWQGGLYGKMIDIFK</sequence>
<name>A0A368GQ77_ANCCA</name>
<dbReference type="STRING" id="29170.A0A368GQ77"/>
<protein>
    <recommendedName>
        <fullName evidence="3">Integrase catalytic domain-containing protein</fullName>
    </recommendedName>
</protein>
<evidence type="ECO:0000313" key="1">
    <source>
        <dbReference type="EMBL" id="RCN45210.1"/>
    </source>
</evidence>
<reference evidence="1 2" key="1">
    <citation type="submission" date="2014-10" db="EMBL/GenBank/DDBJ databases">
        <title>Draft genome of the hookworm Ancylostoma caninum.</title>
        <authorList>
            <person name="Mitreva M."/>
        </authorList>
    </citation>
    <scope>NUCLEOTIDE SEQUENCE [LARGE SCALE GENOMIC DNA]</scope>
    <source>
        <strain evidence="1 2">Baltimore</strain>
    </source>
</reference>
<dbReference type="Proteomes" id="UP000252519">
    <property type="component" value="Unassembled WGS sequence"/>
</dbReference>
<dbReference type="PANTHER" id="PTHR47331:SF6">
    <property type="entry name" value="DOUBLECORTIN DOMAIN-CONTAINING PROTEIN"/>
    <property type="match status" value="1"/>
</dbReference>
<dbReference type="SUPFAM" id="SSF53098">
    <property type="entry name" value="Ribonuclease H-like"/>
    <property type="match status" value="1"/>
</dbReference>
<dbReference type="InterPro" id="IPR036397">
    <property type="entry name" value="RNaseH_sf"/>
</dbReference>